<evidence type="ECO:0000256" key="3">
    <source>
        <dbReference type="ARBA" id="ARBA00022741"/>
    </source>
</evidence>
<name>A0A0J6ZPI0_9FIRM</name>
<dbReference type="GO" id="GO:0008478">
    <property type="term" value="F:pyridoxal kinase activity"/>
    <property type="evidence" value="ECO:0007669"/>
    <property type="project" value="UniProtKB-EC"/>
</dbReference>
<keyword evidence="3" id="KW-0547">Nucleotide-binding</keyword>
<dbReference type="EC" id="2.7.1.35" evidence="1"/>
<dbReference type="SUPFAM" id="SSF53613">
    <property type="entry name" value="Ribokinase-like"/>
    <property type="match status" value="1"/>
</dbReference>
<dbReference type="OrthoDB" id="9800808at2"/>
<dbReference type="InParanoid" id="A0A0J6ZPI0"/>
<sequence>MKHQKKIALINDITGYGRCSAAVELPLISAMKVQACMLPTAILSVHTGFPSYYIDDYTVRMEPYIENWKKNNLEFDGISTGFLGSAKQIDIVLSFIHEFKKKHTLVIMDPVMGDDGQLYPSYSEEMCREMCRLLTCADVITPNLTEACRLLDIPYRSDIMAADGELLQMARALAGKGPAKVVLTGLHRGKNIGNYIYETGTAPQWVQTPKIGSDRSGTGDIFAAIVSAAVVRGETLYEAVKKASEFISKTMAYTEELGLPKNCGLAFEEFLTTLK</sequence>
<keyword evidence="5" id="KW-0067">ATP-binding</keyword>
<dbReference type="EMBL" id="LEKT01000015">
    <property type="protein sequence ID" value="KMO86801.1"/>
    <property type="molecule type" value="Genomic_DNA"/>
</dbReference>
<evidence type="ECO:0000313" key="7">
    <source>
        <dbReference type="EMBL" id="KMO86801.1"/>
    </source>
</evidence>
<dbReference type="PATRIC" id="fig|1122219.3.peg.696"/>
<evidence type="ECO:0000256" key="1">
    <source>
        <dbReference type="ARBA" id="ARBA00012104"/>
    </source>
</evidence>
<reference evidence="7 8" key="1">
    <citation type="submission" date="2015-06" db="EMBL/GenBank/DDBJ databases">
        <title>Draft genome sequence of beer spoilage bacterium Megasphaera cerevisiae type strain 20462.</title>
        <authorList>
            <person name="Kutumbaka K."/>
            <person name="Pasmowitz J."/>
            <person name="Mategko J."/>
            <person name="Reyes D."/>
            <person name="Friedrich A."/>
            <person name="Han S."/>
            <person name="Martens-Habbena W."/>
            <person name="Neal-McKinney J."/>
            <person name="Janagama H.K."/>
            <person name="Nadala C."/>
            <person name="Samadpour M."/>
        </authorList>
    </citation>
    <scope>NUCLEOTIDE SEQUENCE [LARGE SCALE GENOMIC DNA]</scope>
    <source>
        <strain evidence="7 8">DSM 20462</strain>
    </source>
</reference>
<organism evidence="7 8">
    <name type="scientific">Megasphaera cerevisiae DSM 20462</name>
    <dbReference type="NCBI Taxonomy" id="1122219"/>
    <lineage>
        <taxon>Bacteria</taxon>
        <taxon>Bacillati</taxon>
        <taxon>Bacillota</taxon>
        <taxon>Negativicutes</taxon>
        <taxon>Veillonellales</taxon>
        <taxon>Veillonellaceae</taxon>
        <taxon>Megasphaera</taxon>
    </lineage>
</organism>
<dbReference type="AlphaFoldDB" id="A0A0J6ZPI0"/>
<accession>A0A0J6ZPI0</accession>
<dbReference type="PANTHER" id="PTHR10534:SF2">
    <property type="entry name" value="PYRIDOXAL KINASE"/>
    <property type="match status" value="1"/>
</dbReference>
<evidence type="ECO:0000259" key="6">
    <source>
        <dbReference type="Pfam" id="PF08543"/>
    </source>
</evidence>
<evidence type="ECO:0000256" key="5">
    <source>
        <dbReference type="ARBA" id="ARBA00022840"/>
    </source>
</evidence>
<dbReference type="NCBIfam" id="NF005491">
    <property type="entry name" value="PRK07105.1"/>
    <property type="match status" value="1"/>
</dbReference>
<dbReference type="CDD" id="cd01173">
    <property type="entry name" value="pyridoxal_pyridoxamine_kinase"/>
    <property type="match status" value="1"/>
</dbReference>
<dbReference type="Pfam" id="PF08543">
    <property type="entry name" value="Phos_pyr_kin"/>
    <property type="match status" value="1"/>
</dbReference>
<comment type="caution">
    <text evidence="7">The sequence shown here is derived from an EMBL/GenBank/DDBJ whole genome shotgun (WGS) entry which is preliminary data.</text>
</comment>
<dbReference type="InterPro" id="IPR029056">
    <property type="entry name" value="Ribokinase-like"/>
</dbReference>
<evidence type="ECO:0000256" key="2">
    <source>
        <dbReference type="ARBA" id="ARBA00022679"/>
    </source>
</evidence>
<dbReference type="STRING" id="39029.BSR42_02455"/>
<proteinExistence type="predicted"/>
<dbReference type="GO" id="GO:0005524">
    <property type="term" value="F:ATP binding"/>
    <property type="evidence" value="ECO:0007669"/>
    <property type="project" value="UniProtKB-KW"/>
</dbReference>
<feature type="domain" description="Pyridoxamine kinase/Phosphomethylpyrimidine kinase" evidence="6">
    <location>
        <begin position="72"/>
        <end position="258"/>
    </location>
</feature>
<keyword evidence="4 7" id="KW-0418">Kinase</keyword>
<evidence type="ECO:0000313" key="8">
    <source>
        <dbReference type="Proteomes" id="UP000036503"/>
    </source>
</evidence>
<dbReference type="InterPro" id="IPR013749">
    <property type="entry name" value="PM/HMP-P_kinase-1"/>
</dbReference>
<protein>
    <recommendedName>
        <fullName evidence="1">pyridoxal kinase</fullName>
        <ecNumber evidence="1">2.7.1.35</ecNumber>
    </recommendedName>
</protein>
<dbReference type="GO" id="GO:0009443">
    <property type="term" value="P:pyridoxal 5'-phosphate salvage"/>
    <property type="evidence" value="ECO:0007669"/>
    <property type="project" value="InterPro"/>
</dbReference>
<dbReference type="PANTHER" id="PTHR10534">
    <property type="entry name" value="PYRIDOXAL KINASE"/>
    <property type="match status" value="1"/>
</dbReference>
<keyword evidence="8" id="KW-1185">Reference proteome</keyword>
<dbReference type="InterPro" id="IPR004625">
    <property type="entry name" value="PyrdxlKinase"/>
</dbReference>
<evidence type="ECO:0000256" key="4">
    <source>
        <dbReference type="ARBA" id="ARBA00022777"/>
    </source>
</evidence>
<dbReference type="GO" id="GO:0005829">
    <property type="term" value="C:cytosol"/>
    <property type="evidence" value="ECO:0007669"/>
    <property type="project" value="TreeGrafter"/>
</dbReference>
<keyword evidence="2" id="KW-0808">Transferase</keyword>
<dbReference type="RefSeq" id="WP_048513969.1">
    <property type="nucleotide sequence ID" value="NZ_FUXD01000001.1"/>
</dbReference>
<dbReference type="Gene3D" id="3.40.1190.20">
    <property type="match status" value="1"/>
</dbReference>
<dbReference type="Proteomes" id="UP000036503">
    <property type="component" value="Unassembled WGS sequence"/>
</dbReference>
<gene>
    <name evidence="7" type="ORF">AB840_06210</name>
</gene>